<comment type="caution">
    <text evidence="2">The sequence shown here is derived from an EMBL/GenBank/DDBJ whole genome shotgun (WGS) entry which is preliminary data.</text>
</comment>
<protein>
    <submittedName>
        <fullName evidence="2">Uncharacterized protein</fullName>
    </submittedName>
</protein>
<sequence>MFIESNVNIVSRQERESPSHPKNNVSEKAIKQPPTDERAEEATDEIRSNSSRLSPQSCTLPPRECESRSESQLKRFSGLFWRMEFAAVQRMQKPCFCRRECVSELFGERGDSLVIKHI</sequence>
<proteinExistence type="predicted"/>
<feature type="compositionally biased region" description="Polar residues" evidence="1">
    <location>
        <begin position="1"/>
        <end position="11"/>
    </location>
</feature>
<feature type="region of interest" description="Disordered" evidence="1">
    <location>
        <begin position="1"/>
        <end position="66"/>
    </location>
</feature>
<accession>A0AAV4W940</accession>
<feature type="compositionally biased region" description="Basic and acidic residues" evidence="1">
    <location>
        <begin position="28"/>
        <end position="47"/>
    </location>
</feature>
<feature type="compositionally biased region" description="Polar residues" evidence="1">
    <location>
        <begin position="48"/>
        <end position="59"/>
    </location>
</feature>
<reference evidence="2 3" key="1">
    <citation type="submission" date="2021-06" db="EMBL/GenBank/DDBJ databases">
        <title>Caerostris extrusa draft genome.</title>
        <authorList>
            <person name="Kono N."/>
            <person name="Arakawa K."/>
        </authorList>
    </citation>
    <scope>NUCLEOTIDE SEQUENCE [LARGE SCALE GENOMIC DNA]</scope>
</reference>
<dbReference type="Proteomes" id="UP001054945">
    <property type="component" value="Unassembled WGS sequence"/>
</dbReference>
<name>A0AAV4W940_CAEEX</name>
<gene>
    <name evidence="2" type="ORF">CEXT_614821</name>
</gene>
<keyword evidence="3" id="KW-1185">Reference proteome</keyword>
<evidence type="ECO:0000313" key="2">
    <source>
        <dbReference type="EMBL" id="GIY79317.1"/>
    </source>
</evidence>
<dbReference type="AlphaFoldDB" id="A0AAV4W940"/>
<dbReference type="EMBL" id="BPLR01015870">
    <property type="protein sequence ID" value="GIY79317.1"/>
    <property type="molecule type" value="Genomic_DNA"/>
</dbReference>
<evidence type="ECO:0000313" key="3">
    <source>
        <dbReference type="Proteomes" id="UP001054945"/>
    </source>
</evidence>
<evidence type="ECO:0000256" key="1">
    <source>
        <dbReference type="SAM" id="MobiDB-lite"/>
    </source>
</evidence>
<organism evidence="2 3">
    <name type="scientific">Caerostris extrusa</name>
    <name type="common">Bark spider</name>
    <name type="synonym">Caerostris bankana</name>
    <dbReference type="NCBI Taxonomy" id="172846"/>
    <lineage>
        <taxon>Eukaryota</taxon>
        <taxon>Metazoa</taxon>
        <taxon>Ecdysozoa</taxon>
        <taxon>Arthropoda</taxon>
        <taxon>Chelicerata</taxon>
        <taxon>Arachnida</taxon>
        <taxon>Araneae</taxon>
        <taxon>Araneomorphae</taxon>
        <taxon>Entelegynae</taxon>
        <taxon>Araneoidea</taxon>
        <taxon>Araneidae</taxon>
        <taxon>Caerostris</taxon>
    </lineage>
</organism>